<dbReference type="RefSeq" id="WP_097642782.1">
    <property type="nucleotide sequence ID" value="NZ_NQWI01000010.1"/>
</dbReference>
<dbReference type="PIRSF" id="PIRSF016496">
    <property type="entry name" value="Kin_FomA"/>
    <property type="match status" value="1"/>
</dbReference>
<feature type="binding site" evidence="10">
    <location>
        <begin position="6"/>
        <end position="10"/>
    </location>
    <ligand>
        <name>ATP</name>
        <dbReference type="ChEBI" id="CHEBI:30616"/>
    </ligand>
</feature>
<comment type="caution">
    <text evidence="13">The sequence shown here is derived from an EMBL/GenBank/DDBJ whole genome shotgun (WGS) entry which is preliminary data.</text>
</comment>
<dbReference type="SUPFAM" id="SSF53633">
    <property type="entry name" value="Carbamate kinase-like"/>
    <property type="match status" value="1"/>
</dbReference>
<dbReference type="Proteomes" id="UP000220527">
    <property type="component" value="Unassembled WGS sequence"/>
</dbReference>
<dbReference type="PANTHER" id="PTHR43654:SF1">
    <property type="entry name" value="ISOPENTENYL PHOSPHATE KINASE"/>
    <property type="match status" value="1"/>
</dbReference>
<evidence type="ECO:0000256" key="9">
    <source>
        <dbReference type="ARBA" id="ARBA00049063"/>
    </source>
</evidence>
<dbReference type="EC" id="2.7.4.26" evidence="2"/>
<dbReference type="PANTHER" id="PTHR43654">
    <property type="entry name" value="GLUTAMATE 5-KINASE"/>
    <property type="match status" value="1"/>
</dbReference>
<evidence type="ECO:0000256" key="4">
    <source>
        <dbReference type="ARBA" id="ARBA00022679"/>
    </source>
</evidence>
<feature type="binding site" evidence="10">
    <location>
        <position position="51"/>
    </location>
    <ligand>
        <name>substrate</name>
    </ligand>
</feature>
<evidence type="ECO:0000256" key="5">
    <source>
        <dbReference type="ARBA" id="ARBA00022741"/>
    </source>
</evidence>
<evidence type="ECO:0000256" key="10">
    <source>
        <dbReference type="PIRSR" id="PIRSR016496-1"/>
    </source>
</evidence>
<dbReference type="NCBIfam" id="NF040647">
    <property type="entry name" value="IPPK_Arch"/>
    <property type="match status" value="1"/>
</dbReference>
<evidence type="ECO:0000256" key="11">
    <source>
        <dbReference type="PIRSR" id="PIRSR016496-2"/>
    </source>
</evidence>
<feature type="binding site" evidence="10">
    <location>
        <position position="52"/>
    </location>
    <ligand>
        <name>ATP</name>
        <dbReference type="ChEBI" id="CHEBI:30616"/>
    </ligand>
</feature>
<dbReference type="OrthoDB" id="160588at2"/>
<accession>A0A2A6RMU9</accession>
<keyword evidence="5 10" id="KW-0547">Nucleotide-binding</keyword>
<proteinExistence type="inferred from homology"/>
<keyword evidence="4" id="KW-0808">Transferase</keyword>
<dbReference type="GO" id="GO:0008299">
    <property type="term" value="P:isoprenoid biosynthetic process"/>
    <property type="evidence" value="ECO:0007669"/>
    <property type="project" value="UniProtKB-KW"/>
</dbReference>
<dbReference type="GO" id="GO:0102043">
    <property type="term" value="F:isopentenyl phosphate kinase activity"/>
    <property type="evidence" value="ECO:0007669"/>
    <property type="project" value="UniProtKB-EC"/>
</dbReference>
<feature type="domain" description="Aspartate/glutamate/uridylate kinase" evidence="12">
    <location>
        <begin position="2"/>
        <end position="235"/>
    </location>
</feature>
<dbReference type="InterPro" id="IPR024192">
    <property type="entry name" value="Fosfomycin_R_FomA-type"/>
</dbReference>
<dbReference type="GO" id="GO:0005524">
    <property type="term" value="F:ATP binding"/>
    <property type="evidence" value="ECO:0007669"/>
    <property type="project" value="UniProtKB-KW"/>
</dbReference>
<keyword evidence="8" id="KW-0414">Isoprene biosynthesis</keyword>
<dbReference type="InterPro" id="IPR036393">
    <property type="entry name" value="AceGlu_kinase-like_sf"/>
</dbReference>
<evidence type="ECO:0000256" key="1">
    <source>
        <dbReference type="ARBA" id="ARBA00010540"/>
    </source>
</evidence>
<evidence type="ECO:0000256" key="8">
    <source>
        <dbReference type="ARBA" id="ARBA00023229"/>
    </source>
</evidence>
<keyword evidence="14" id="KW-1185">Reference proteome</keyword>
<keyword evidence="6 13" id="KW-0418">Kinase</keyword>
<feature type="binding site" evidence="10">
    <location>
        <position position="225"/>
    </location>
    <ligand>
        <name>ATP</name>
        <dbReference type="ChEBI" id="CHEBI:30616"/>
    </ligand>
</feature>
<dbReference type="Gene3D" id="3.40.1160.10">
    <property type="entry name" value="Acetylglutamate kinase-like"/>
    <property type="match status" value="1"/>
</dbReference>
<evidence type="ECO:0000256" key="6">
    <source>
        <dbReference type="ARBA" id="ARBA00022777"/>
    </source>
</evidence>
<sequence length="269" mass="28474">MYTFIKFGGSVITDKRGQEAPDLPLITQLAHELAQARQVRPDLALILGHGSGSFGHHYAARYGIHRGLAPGSDYQGFAQTAAAALRLNRIVVDALLAAGLPALALQPSASIQARAGQIVTWATDNLAQALEHQLIPVVHGDVAFDSAQGSCIISTEVLLAHLAHHTSLRPQRIILVGEAGIFSADPRRDPQAQRIPLITTANLASVLNATGASHAVDVTGGMRSKLELMWQLVQAIPNLEVHLIGPAPGQLQAALLGTAQDVGTIIRER</sequence>
<feature type="site" description="Transition state stabilizer" evidence="11">
    <location>
        <position position="15"/>
    </location>
</feature>
<feature type="binding site" evidence="10">
    <location>
        <position position="221"/>
    </location>
    <ligand>
        <name>ATP</name>
        <dbReference type="ChEBI" id="CHEBI:30616"/>
    </ligand>
</feature>
<dbReference type="EMBL" id="NQWI01000010">
    <property type="protein sequence ID" value="PDW04414.1"/>
    <property type="molecule type" value="Genomic_DNA"/>
</dbReference>
<evidence type="ECO:0000256" key="7">
    <source>
        <dbReference type="ARBA" id="ARBA00022840"/>
    </source>
</evidence>
<evidence type="ECO:0000256" key="3">
    <source>
        <dbReference type="ARBA" id="ARBA00017267"/>
    </source>
</evidence>
<organism evidence="13 14">
    <name type="scientific">Candidatus Viridilinea mediisalina</name>
    <dbReference type="NCBI Taxonomy" id="2024553"/>
    <lineage>
        <taxon>Bacteria</taxon>
        <taxon>Bacillati</taxon>
        <taxon>Chloroflexota</taxon>
        <taxon>Chloroflexia</taxon>
        <taxon>Chloroflexales</taxon>
        <taxon>Chloroflexineae</taxon>
        <taxon>Oscillochloridaceae</taxon>
        <taxon>Candidatus Viridilinea</taxon>
    </lineage>
</organism>
<comment type="similarity">
    <text evidence="1">Belongs to the isopentenyl phosphate kinase family.</text>
</comment>
<dbReference type="InterPro" id="IPR001048">
    <property type="entry name" value="Asp/Glu/Uridylate_kinase"/>
</dbReference>
<dbReference type="GO" id="GO:0004349">
    <property type="term" value="F:glutamate 5-kinase activity"/>
    <property type="evidence" value="ECO:0007669"/>
    <property type="project" value="TreeGrafter"/>
</dbReference>
<feature type="binding site" evidence="10">
    <location>
        <position position="155"/>
    </location>
    <ligand>
        <name>substrate</name>
    </ligand>
</feature>
<name>A0A2A6RMU9_9CHLR</name>
<evidence type="ECO:0000256" key="2">
    <source>
        <dbReference type="ARBA" id="ARBA00012908"/>
    </source>
</evidence>
<gene>
    <name evidence="13" type="ORF">CJ255_03890</name>
</gene>
<protein>
    <recommendedName>
        <fullName evidence="3">Isopentenyl phosphate kinase</fullName>
        <ecNumber evidence="2">2.7.4.26</ecNumber>
    </recommendedName>
</protein>
<keyword evidence="7 10" id="KW-0067">ATP-binding</keyword>
<evidence type="ECO:0000313" key="14">
    <source>
        <dbReference type="Proteomes" id="UP000220527"/>
    </source>
</evidence>
<dbReference type="GO" id="GO:0005829">
    <property type="term" value="C:cytosol"/>
    <property type="evidence" value="ECO:0007669"/>
    <property type="project" value="TreeGrafter"/>
</dbReference>
<feature type="binding site" evidence="10">
    <location>
        <position position="56"/>
    </location>
    <ligand>
        <name>substrate</name>
    </ligand>
</feature>
<evidence type="ECO:0000313" key="13">
    <source>
        <dbReference type="EMBL" id="PDW04414.1"/>
    </source>
</evidence>
<comment type="catalytic activity">
    <reaction evidence="9">
        <text>isopentenyl phosphate + ATP = isopentenyl diphosphate + ADP</text>
        <dbReference type="Rhea" id="RHEA:33963"/>
        <dbReference type="ChEBI" id="CHEBI:30616"/>
        <dbReference type="ChEBI" id="CHEBI:65078"/>
        <dbReference type="ChEBI" id="CHEBI:128769"/>
        <dbReference type="ChEBI" id="CHEBI:456216"/>
        <dbReference type="EC" id="2.7.4.26"/>
    </reaction>
</comment>
<dbReference type="Pfam" id="PF00696">
    <property type="entry name" value="AA_kinase"/>
    <property type="match status" value="1"/>
</dbReference>
<evidence type="ECO:0000259" key="12">
    <source>
        <dbReference type="Pfam" id="PF00696"/>
    </source>
</evidence>
<reference evidence="14" key="1">
    <citation type="submission" date="2017-08" db="EMBL/GenBank/DDBJ databases">
        <authorList>
            <person name="Grouzdev D.S."/>
            <person name="Gaisin V.A."/>
            <person name="Rysina M.S."/>
            <person name="Gorlenko V.M."/>
        </authorList>
    </citation>
    <scope>NUCLEOTIDE SEQUENCE [LARGE SCALE GENOMIC DNA]</scope>
    <source>
        <strain evidence="14">Kir15-3F</strain>
    </source>
</reference>
<dbReference type="AlphaFoldDB" id="A0A2A6RMU9"/>
<dbReference type="CDD" id="cd04241">
    <property type="entry name" value="AAK_FomA-like"/>
    <property type="match status" value="1"/>
</dbReference>